<dbReference type="AlphaFoldDB" id="A0A699KGN8"/>
<organism evidence="2">
    <name type="scientific">Tanacetum cinerariifolium</name>
    <name type="common">Dalmatian daisy</name>
    <name type="synonym">Chrysanthemum cinerariifolium</name>
    <dbReference type="NCBI Taxonomy" id="118510"/>
    <lineage>
        <taxon>Eukaryota</taxon>
        <taxon>Viridiplantae</taxon>
        <taxon>Streptophyta</taxon>
        <taxon>Embryophyta</taxon>
        <taxon>Tracheophyta</taxon>
        <taxon>Spermatophyta</taxon>
        <taxon>Magnoliopsida</taxon>
        <taxon>eudicotyledons</taxon>
        <taxon>Gunneridae</taxon>
        <taxon>Pentapetalae</taxon>
        <taxon>asterids</taxon>
        <taxon>campanulids</taxon>
        <taxon>Asterales</taxon>
        <taxon>Asteraceae</taxon>
        <taxon>Asteroideae</taxon>
        <taxon>Anthemideae</taxon>
        <taxon>Anthemidinae</taxon>
        <taxon>Tanacetum</taxon>
    </lineage>
</organism>
<evidence type="ECO:0008006" key="3">
    <source>
        <dbReference type="Google" id="ProtNLM"/>
    </source>
</evidence>
<feature type="non-terminal residue" evidence="2">
    <location>
        <position position="285"/>
    </location>
</feature>
<gene>
    <name evidence="2" type="ORF">Tci_665895</name>
</gene>
<proteinExistence type="predicted"/>
<name>A0A699KGN8_TANCI</name>
<accession>A0A699KGN8</accession>
<comment type="caution">
    <text evidence="2">The sequence shown here is derived from an EMBL/GenBank/DDBJ whole genome shotgun (WGS) entry which is preliminary data.</text>
</comment>
<protein>
    <recommendedName>
        <fullName evidence="3">Reverse transcriptase domain-containing protein</fullName>
    </recommendedName>
</protein>
<reference evidence="2" key="1">
    <citation type="journal article" date="2019" name="Sci. Rep.">
        <title>Draft genome of Tanacetum cinerariifolium, the natural source of mosquito coil.</title>
        <authorList>
            <person name="Yamashiro T."/>
            <person name="Shiraishi A."/>
            <person name="Satake H."/>
            <person name="Nakayama K."/>
        </authorList>
    </citation>
    <scope>NUCLEOTIDE SEQUENCE</scope>
</reference>
<sequence>MHYLDTAECATVITSYEEIPKETGVRHENFKVALHLNFPDQEVAIGRTLSAKGRTELCSFLKENLDIFAWQPSDMKGVTNIKENDKIKAKTGQNQARNGKRGKVNQVKAKVKFKPVKTRHGFGKRAKNQSRRHKYLIGPARTRPNGPGQPNMLKNPPSKHLVSEELELDKQELGKLEVRKPGGDKQEREKNQVVEFDLTSSEDDRWYFLGVGVGVGFEVLAARAAYESKVNARKMVRNLVIFGKKKWKVLLDVSEKKRFSVGGFILGRGNRGLCMVMMIGMWDVG</sequence>
<evidence type="ECO:0000256" key="1">
    <source>
        <dbReference type="SAM" id="MobiDB-lite"/>
    </source>
</evidence>
<dbReference type="EMBL" id="BKCJ010518115">
    <property type="protein sequence ID" value="GFA93923.1"/>
    <property type="molecule type" value="Genomic_DNA"/>
</dbReference>
<feature type="region of interest" description="Disordered" evidence="1">
    <location>
        <begin position="137"/>
        <end position="159"/>
    </location>
</feature>
<evidence type="ECO:0000313" key="2">
    <source>
        <dbReference type="EMBL" id="GFA93923.1"/>
    </source>
</evidence>